<name>B9R7H8_RICCO</name>
<accession>B9R7H8</accession>
<sequence>MALFSGIVAMDYTEGHMDVELNDVGRQQAMAVAGRLAEESEISAVYSSDLKRARQTAQIIASRCNVPEDGSRNSGQRVIVVTHGGVVRAFHKYAAPAEELPGKIKNTSINIFPMAGEDKWTIKTWGDIRHLSNIGFLETAFGGNTNSG</sequence>
<dbReference type="STRING" id="3988.B9R7H8"/>
<dbReference type="InterPro" id="IPR029033">
    <property type="entry name" value="His_PPase_superfam"/>
</dbReference>
<organism evidence="3 4">
    <name type="scientific">Ricinus communis</name>
    <name type="common">Castor bean</name>
    <dbReference type="NCBI Taxonomy" id="3988"/>
    <lineage>
        <taxon>Eukaryota</taxon>
        <taxon>Viridiplantae</taxon>
        <taxon>Streptophyta</taxon>
        <taxon>Embryophyta</taxon>
        <taxon>Tracheophyta</taxon>
        <taxon>Spermatophyta</taxon>
        <taxon>Magnoliopsida</taxon>
        <taxon>eudicotyledons</taxon>
        <taxon>Gunneridae</taxon>
        <taxon>Pentapetalae</taxon>
        <taxon>rosids</taxon>
        <taxon>fabids</taxon>
        <taxon>Malpighiales</taxon>
        <taxon>Euphorbiaceae</taxon>
        <taxon>Acalyphoideae</taxon>
        <taxon>Acalypheae</taxon>
        <taxon>Ricinus</taxon>
    </lineage>
</organism>
<feature type="binding site" evidence="2">
    <location>
        <position position="52"/>
    </location>
    <ligand>
        <name>substrate</name>
    </ligand>
</feature>
<gene>
    <name evidence="3" type="ORF">RCOM_1591890</name>
</gene>
<dbReference type="SUPFAM" id="SSF53254">
    <property type="entry name" value="Phosphoglycerate mutase-like"/>
    <property type="match status" value="1"/>
</dbReference>
<evidence type="ECO:0000256" key="2">
    <source>
        <dbReference type="PIRSR" id="PIRSR613078-2"/>
    </source>
</evidence>
<dbReference type="EMBL" id="EQ973772">
    <property type="protein sequence ID" value="EEF52458.1"/>
    <property type="molecule type" value="Genomic_DNA"/>
</dbReference>
<dbReference type="CDD" id="cd07067">
    <property type="entry name" value="HP_PGM_like"/>
    <property type="match status" value="1"/>
</dbReference>
<evidence type="ECO:0000313" key="4">
    <source>
        <dbReference type="Proteomes" id="UP000008311"/>
    </source>
</evidence>
<dbReference type="Gene3D" id="3.40.50.1240">
    <property type="entry name" value="Phosphoglycerate mutase-like"/>
    <property type="match status" value="2"/>
</dbReference>
<comment type="similarity">
    <text evidence="1">Belongs to the phosphoglycerate mutase family.</text>
</comment>
<evidence type="ECO:0000313" key="3">
    <source>
        <dbReference type="EMBL" id="EEF52458.1"/>
    </source>
</evidence>
<dbReference type="Pfam" id="PF00300">
    <property type="entry name" value="His_Phos_1"/>
    <property type="match status" value="2"/>
</dbReference>
<dbReference type="Proteomes" id="UP000008311">
    <property type="component" value="Unassembled WGS sequence"/>
</dbReference>
<evidence type="ECO:0000256" key="1">
    <source>
        <dbReference type="ARBA" id="ARBA00038362"/>
    </source>
</evidence>
<dbReference type="InParanoid" id="B9R7H8"/>
<keyword evidence="4" id="KW-1185">Reference proteome</keyword>
<proteinExistence type="inferred from homology"/>
<dbReference type="AlphaFoldDB" id="B9R7H8"/>
<reference evidence="4" key="1">
    <citation type="journal article" date="2010" name="Nat. Biotechnol.">
        <title>Draft genome sequence of the oilseed species Ricinus communis.</title>
        <authorList>
            <person name="Chan A.P."/>
            <person name="Crabtree J."/>
            <person name="Zhao Q."/>
            <person name="Lorenzi H."/>
            <person name="Orvis J."/>
            <person name="Puiu D."/>
            <person name="Melake-Berhan A."/>
            <person name="Jones K.M."/>
            <person name="Redman J."/>
            <person name="Chen G."/>
            <person name="Cahoon E.B."/>
            <person name="Gedil M."/>
            <person name="Stanke M."/>
            <person name="Haas B.J."/>
            <person name="Wortman J.R."/>
            <person name="Fraser-Liggett C.M."/>
            <person name="Ravel J."/>
            <person name="Rabinowicz P.D."/>
        </authorList>
    </citation>
    <scope>NUCLEOTIDE SEQUENCE [LARGE SCALE GENOMIC DNA]</scope>
    <source>
        <strain evidence="4">cv. Hale</strain>
    </source>
</reference>
<dbReference type="eggNOG" id="KOG0235">
    <property type="taxonomic scope" value="Eukaryota"/>
</dbReference>
<dbReference type="InterPro" id="IPR013078">
    <property type="entry name" value="His_Pase_superF_clade-1"/>
</dbReference>
<dbReference type="SMART" id="SM00855">
    <property type="entry name" value="PGAM"/>
    <property type="match status" value="1"/>
</dbReference>
<dbReference type="PANTHER" id="PTHR48100:SF34">
    <property type="entry name" value="PHOSPHOGLYCERATE MUTASE-LIKE PROTEIN 4"/>
    <property type="match status" value="1"/>
</dbReference>
<dbReference type="PANTHER" id="PTHR48100">
    <property type="entry name" value="BROAD-SPECIFICITY PHOSPHATASE YOR283W-RELATED"/>
    <property type="match status" value="1"/>
</dbReference>
<dbReference type="InterPro" id="IPR050275">
    <property type="entry name" value="PGM_Phosphatase"/>
</dbReference>
<protein>
    <submittedName>
        <fullName evidence="3">Phosphoglycerate mutase, putative</fullName>
    </submittedName>
</protein>